<dbReference type="HOGENOM" id="CLU_1160304_0_0_6"/>
<dbReference type="KEGG" id="psb:Psyr_2664"/>
<organism evidence="1 2">
    <name type="scientific">Pseudomonas syringae pv. syringae (strain B728a)</name>
    <dbReference type="NCBI Taxonomy" id="205918"/>
    <lineage>
        <taxon>Bacteria</taxon>
        <taxon>Pseudomonadati</taxon>
        <taxon>Pseudomonadota</taxon>
        <taxon>Gammaproteobacteria</taxon>
        <taxon>Pseudomonadales</taxon>
        <taxon>Pseudomonadaceae</taxon>
        <taxon>Pseudomonas</taxon>
        <taxon>Pseudomonas syringae</taxon>
    </lineage>
</organism>
<dbReference type="EMBL" id="CP000075">
    <property type="protein sequence ID" value="AAY37703.1"/>
    <property type="molecule type" value="Genomic_DNA"/>
</dbReference>
<sequence>MSNPGDSMRLVLILEVRRRLKTVPEHLNALNAWRTCMSFLISQSRRPEFQDRHHKVLCPILESMMHWSWSIRGKALDNWNGTDAKALIEFIMRPPVAWVATPDCSRYSKKTRGNFADKPLDPLWRPIIRKIFSGDDPSLSSKHHRNWFITHGREYFAFTDSLPSPKSLANAYDNLEQLSDLMGIAESLTNYSEKSEPFLFIVAAALHSDIPMKALGATQTIKPTFSAFKPRDFEASDPV</sequence>
<dbReference type="Proteomes" id="UP000000426">
    <property type="component" value="Chromosome"/>
</dbReference>
<name>Q4ZT19_PSEU2</name>
<protein>
    <submittedName>
        <fullName evidence="1">Uncharacterized protein</fullName>
    </submittedName>
</protein>
<gene>
    <name evidence="1" type="ordered locus">Psyr_2664</name>
</gene>
<proteinExistence type="predicted"/>
<accession>Q4ZT19</accession>
<evidence type="ECO:0000313" key="2">
    <source>
        <dbReference type="Proteomes" id="UP000000426"/>
    </source>
</evidence>
<reference evidence="1 2" key="1">
    <citation type="journal article" date="2005" name="Proc. Natl. Acad. Sci. U.S.A.">
        <title>Comparison of the complete genome sequences of Pseudomonas syringae pv. syringae B728a and pv. tomato DC3000.</title>
        <authorList>
            <person name="Feil H."/>
            <person name="Feil W.S."/>
            <person name="Chain P."/>
            <person name="Larimer F."/>
            <person name="Dibartolo G."/>
            <person name="Copeland A."/>
            <person name="Lykidis A."/>
            <person name="Trong S."/>
            <person name="Nolan M."/>
            <person name="Goltsman E."/>
            <person name="Thiel J."/>
            <person name="Malfatti S."/>
            <person name="Loper J.E."/>
            <person name="Lapidus A."/>
            <person name="Detter J.C."/>
            <person name="Land M."/>
            <person name="Richardson P.M."/>
            <person name="Kyrpides N.C."/>
            <person name="Ivanova N."/>
            <person name="Lindow S.E."/>
        </authorList>
    </citation>
    <scope>NUCLEOTIDE SEQUENCE [LARGE SCALE GENOMIC DNA]</scope>
    <source>
        <strain evidence="1 2">B728a</strain>
    </source>
</reference>
<evidence type="ECO:0000313" key="1">
    <source>
        <dbReference type="EMBL" id="AAY37703.1"/>
    </source>
</evidence>
<dbReference type="OrthoDB" id="8610787at2"/>
<dbReference type="AlphaFoldDB" id="Q4ZT19"/>